<dbReference type="SUPFAM" id="SSF54631">
    <property type="entry name" value="CBS-domain pair"/>
    <property type="match status" value="1"/>
</dbReference>
<protein>
    <submittedName>
        <fullName evidence="3">Magnesium transporter MgtE N-terminal domain-containing protein</fullName>
    </submittedName>
</protein>
<feature type="domain" description="CBS" evidence="2">
    <location>
        <begin position="119"/>
        <end position="180"/>
    </location>
</feature>
<dbReference type="Proteomes" id="UP001596422">
    <property type="component" value="Unassembled WGS sequence"/>
</dbReference>
<dbReference type="PROSITE" id="PS51371">
    <property type="entry name" value="CBS"/>
    <property type="match status" value="1"/>
</dbReference>
<dbReference type="Gene3D" id="3.10.580.10">
    <property type="entry name" value="CBS-domain"/>
    <property type="match status" value="1"/>
</dbReference>
<dbReference type="InterPro" id="IPR046342">
    <property type="entry name" value="CBS_dom_sf"/>
</dbReference>
<name>A0ABW2A3K7_9GAMM</name>
<keyword evidence="1" id="KW-0129">CBS domain</keyword>
<accession>A0ABW2A3K7</accession>
<gene>
    <name evidence="3" type="ORF">ACFQDL_20070</name>
</gene>
<dbReference type="Gene3D" id="1.25.60.10">
    <property type="entry name" value="MgtE N-terminal domain-like"/>
    <property type="match status" value="1"/>
</dbReference>
<dbReference type="SMART" id="SM00924">
    <property type="entry name" value="MgtE_N"/>
    <property type="match status" value="1"/>
</dbReference>
<evidence type="ECO:0000313" key="3">
    <source>
        <dbReference type="EMBL" id="MFC6672103.1"/>
    </source>
</evidence>
<comment type="caution">
    <text evidence="3">The sequence shown here is derived from an EMBL/GenBank/DDBJ whole genome shotgun (WGS) entry which is preliminary data.</text>
</comment>
<dbReference type="Pfam" id="PF03448">
    <property type="entry name" value="MgtE_N"/>
    <property type="match status" value="1"/>
</dbReference>
<reference evidence="4" key="1">
    <citation type="journal article" date="2019" name="Int. J. Syst. Evol. Microbiol.">
        <title>The Global Catalogue of Microorganisms (GCM) 10K type strain sequencing project: providing services to taxonomists for standard genome sequencing and annotation.</title>
        <authorList>
            <consortium name="The Broad Institute Genomics Platform"/>
            <consortium name="The Broad Institute Genome Sequencing Center for Infectious Disease"/>
            <person name="Wu L."/>
            <person name="Ma J."/>
        </authorList>
    </citation>
    <scope>NUCLEOTIDE SEQUENCE [LARGE SCALE GENOMIC DNA]</scope>
    <source>
        <strain evidence="4">NBRC 111756</strain>
    </source>
</reference>
<evidence type="ECO:0000259" key="2">
    <source>
        <dbReference type="PROSITE" id="PS51371"/>
    </source>
</evidence>
<evidence type="ECO:0000256" key="1">
    <source>
        <dbReference type="PROSITE-ProRule" id="PRU00703"/>
    </source>
</evidence>
<keyword evidence="4" id="KW-1185">Reference proteome</keyword>
<organism evidence="3 4">
    <name type="scientific">Marinobacterium aestuariivivens</name>
    <dbReference type="NCBI Taxonomy" id="1698799"/>
    <lineage>
        <taxon>Bacteria</taxon>
        <taxon>Pseudomonadati</taxon>
        <taxon>Pseudomonadota</taxon>
        <taxon>Gammaproteobacteria</taxon>
        <taxon>Oceanospirillales</taxon>
        <taxon>Oceanospirillaceae</taxon>
        <taxon>Marinobacterium</taxon>
    </lineage>
</organism>
<dbReference type="Pfam" id="PF00571">
    <property type="entry name" value="CBS"/>
    <property type="match status" value="1"/>
</dbReference>
<dbReference type="PANTHER" id="PTHR43773:SF1">
    <property type="entry name" value="MAGNESIUM TRANSPORTER MGTE"/>
    <property type="match status" value="1"/>
</dbReference>
<dbReference type="InterPro" id="IPR038076">
    <property type="entry name" value="MgtE_N_sf"/>
</dbReference>
<sequence length="276" mass="29710">MSDLLATRFMDDHPEAAAAALAGLAATDLAELFAGIPERTVVRVLQHLPPLTTARCLETLPTDRGAGLLARLPTGLAVSLLQVLAPDVRDGLLQAMPPGINRALRLVRSFPEGSVGAAMDTRVRTLPSNLGVDEALRRLRQGPQPPHHLVFVLDDAHRLVGQVAVQDLVARAPRLSVGSLLQSDVAHFLPRTPLRAIEHHPIWTRDTLVAVTDRRGLLLGVLSQARMVSTLTAESDAKVSPANPMLDLIDLFWSTAATLLIPARHDPATKDGQHDD</sequence>
<dbReference type="InterPro" id="IPR006669">
    <property type="entry name" value="MgtE_transporter"/>
</dbReference>
<dbReference type="InterPro" id="IPR006668">
    <property type="entry name" value="Mg_transptr_MgtE_intracell_dom"/>
</dbReference>
<proteinExistence type="predicted"/>
<evidence type="ECO:0000313" key="4">
    <source>
        <dbReference type="Proteomes" id="UP001596422"/>
    </source>
</evidence>
<dbReference type="InterPro" id="IPR000644">
    <property type="entry name" value="CBS_dom"/>
</dbReference>
<dbReference type="PANTHER" id="PTHR43773">
    <property type="entry name" value="MAGNESIUM TRANSPORTER MGTE"/>
    <property type="match status" value="1"/>
</dbReference>
<dbReference type="SUPFAM" id="SSF158791">
    <property type="entry name" value="MgtE N-terminal domain-like"/>
    <property type="match status" value="1"/>
</dbReference>
<dbReference type="EMBL" id="JBHSWE010000001">
    <property type="protein sequence ID" value="MFC6672103.1"/>
    <property type="molecule type" value="Genomic_DNA"/>
</dbReference>
<dbReference type="RefSeq" id="WP_379910567.1">
    <property type="nucleotide sequence ID" value="NZ_JBHSWE010000001.1"/>
</dbReference>